<evidence type="ECO:0000259" key="6">
    <source>
        <dbReference type="Pfam" id="PF02782"/>
    </source>
</evidence>
<dbReference type="Pfam" id="PF00370">
    <property type="entry name" value="FGGY_N"/>
    <property type="match status" value="1"/>
</dbReference>
<dbReference type="PROSITE" id="PS00933">
    <property type="entry name" value="FGGY_KINASES_1"/>
    <property type="match status" value="1"/>
</dbReference>
<dbReference type="GO" id="GO:0046316">
    <property type="term" value="F:gluconokinase activity"/>
    <property type="evidence" value="ECO:0007669"/>
    <property type="project" value="InterPro"/>
</dbReference>
<evidence type="ECO:0000256" key="3">
    <source>
        <dbReference type="ARBA" id="ARBA00022777"/>
    </source>
</evidence>
<dbReference type="InterPro" id="IPR006002">
    <property type="entry name" value="Gluconate_kinase"/>
</dbReference>
<name>A0A1V4H960_9BACL</name>
<dbReference type="InterPro" id="IPR043129">
    <property type="entry name" value="ATPase_NBD"/>
</dbReference>
<evidence type="ECO:0000259" key="5">
    <source>
        <dbReference type="Pfam" id="PF00370"/>
    </source>
</evidence>
<dbReference type="InterPro" id="IPR000577">
    <property type="entry name" value="Carb_kinase_FGGY"/>
</dbReference>
<keyword evidence="8" id="KW-1185">Reference proteome</keyword>
<gene>
    <name evidence="7" type="ORF">BC351_10955</name>
</gene>
<keyword evidence="2 4" id="KW-0808">Transferase</keyword>
<dbReference type="PANTHER" id="PTHR43095:SF2">
    <property type="entry name" value="GLUCONOKINASE"/>
    <property type="match status" value="1"/>
</dbReference>
<dbReference type="AlphaFoldDB" id="A0A1V4H960"/>
<evidence type="ECO:0000256" key="4">
    <source>
        <dbReference type="RuleBase" id="RU003733"/>
    </source>
</evidence>
<dbReference type="STRING" id="1469647.BC351_10955"/>
<evidence type="ECO:0000313" key="8">
    <source>
        <dbReference type="Proteomes" id="UP000190626"/>
    </source>
</evidence>
<dbReference type="SUPFAM" id="SSF53067">
    <property type="entry name" value="Actin-like ATPase domain"/>
    <property type="match status" value="2"/>
</dbReference>
<dbReference type="PIRSF" id="PIRSF000538">
    <property type="entry name" value="GlpK"/>
    <property type="match status" value="1"/>
</dbReference>
<organism evidence="7 8">
    <name type="scientific">Paenibacillus ferrarius</name>
    <dbReference type="NCBI Taxonomy" id="1469647"/>
    <lineage>
        <taxon>Bacteria</taxon>
        <taxon>Bacillati</taxon>
        <taxon>Bacillota</taxon>
        <taxon>Bacilli</taxon>
        <taxon>Bacillales</taxon>
        <taxon>Paenibacillaceae</taxon>
        <taxon>Paenibacillus</taxon>
    </lineage>
</organism>
<dbReference type="OrthoDB" id="9805576at2"/>
<dbReference type="Pfam" id="PF02782">
    <property type="entry name" value="FGGY_C"/>
    <property type="match status" value="1"/>
</dbReference>
<proteinExistence type="inferred from homology"/>
<dbReference type="PROSITE" id="PS00445">
    <property type="entry name" value="FGGY_KINASES_2"/>
    <property type="match status" value="1"/>
</dbReference>
<dbReference type="RefSeq" id="WP_079420440.1">
    <property type="nucleotide sequence ID" value="NZ_MBTG01000056.1"/>
</dbReference>
<dbReference type="Proteomes" id="UP000190626">
    <property type="component" value="Unassembled WGS sequence"/>
</dbReference>
<dbReference type="GO" id="GO:0019521">
    <property type="term" value="P:D-gluconate metabolic process"/>
    <property type="evidence" value="ECO:0007669"/>
    <property type="project" value="InterPro"/>
</dbReference>
<evidence type="ECO:0000256" key="2">
    <source>
        <dbReference type="ARBA" id="ARBA00022679"/>
    </source>
</evidence>
<dbReference type="InterPro" id="IPR050406">
    <property type="entry name" value="FGGY_Carb_Kinase"/>
</dbReference>
<dbReference type="NCBIfam" id="TIGR01314">
    <property type="entry name" value="gntK_FGGY"/>
    <property type="match status" value="1"/>
</dbReference>
<dbReference type="InterPro" id="IPR018485">
    <property type="entry name" value="FGGY_C"/>
</dbReference>
<dbReference type="PANTHER" id="PTHR43095">
    <property type="entry name" value="SUGAR KINASE"/>
    <property type="match status" value="1"/>
</dbReference>
<protein>
    <submittedName>
        <fullName evidence="7">Gluconokinase</fullName>
    </submittedName>
</protein>
<sequence>MTDSSSKPSAQGQAVESVNSQPYIIAADIGTTSTKTLVISRAGQVLASHSIEYPLFTPAADRAEQDPDQIFEAVVQGIGAVVRKLNLTPEQVLCVSFSSAMHSLIAVDEQAKPLTACITWADNRSAGYAEKLKRSGLGQQIYSRTGTPIHPMSPLLKLMWFRDNEPELMKETYKFIGIKEYVFAKLFGRYLIDHSLASATGLFNLENLIWDEDALSHAGVRQEQLSELVPTTYRVEGLSSEYAAAMGLAVDTPFVIGASDGVLANLGVGAFEPGVIAVTIGTSGAVRTVVNKPQTDPEGKLFCYALTENFWVVGGPINNGGIVFRWVRDQIATAEAEEARRQGIDPYDYLTEIASEVSAGSDGLLFLPLLSGERAPYWNANARGVYFGLSLSHQKKHMIRAALEGVMFSIQAVAASLERMMGPASVIRASGGFARSTFWRQMMTDMLGTSVTVPDSIESSGIGAALLGLLAMGEIDDLSHAHQWIQVGMAHEVNESDYRIYQQLTSIYTSVYHQLKDQFDAITAFQGQHLRSPQS</sequence>
<feature type="domain" description="Carbohydrate kinase FGGY C-terminal" evidence="6">
    <location>
        <begin position="277"/>
        <end position="472"/>
    </location>
</feature>
<dbReference type="EMBL" id="MBTG01000056">
    <property type="protein sequence ID" value="OPH47698.1"/>
    <property type="molecule type" value="Genomic_DNA"/>
</dbReference>
<reference evidence="8" key="1">
    <citation type="submission" date="2016-07" db="EMBL/GenBank/DDBJ databases">
        <authorList>
            <person name="Florea S."/>
            <person name="Webb J.S."/>
            <person name="Jaromczyk J."/>
            <person name="Schardl C.L."/>
        </authorList>
    </citation>
    <scope>NUCLEOTIDE SEQUENCE [LARGE SCALE GENOMIC DNA]</scope>
    <source>
        <strain evidence="8">CY1</strain>
    </source>
</reference>
<evidence type="ECO:0000256" key="1">
    <source>
        <dbReference type="ARBA" id="ARBA00009156"/>
    </source>
</evidence>
<dbReference type="CDD" id="cd07770">
    <property type="entry name" value="ASKHA_NBD_FGGY_GntK"/>
    <property type="match status" value="1"/>
</dbReference>
<comment type="caution">
    <text evidence="7">The sequence shown here is derived from an EMBL/GenBank/DDBJ whole genome shotgun (WGS) entry which is preliminary data.</text>
</comment>
<comment type="similarity">
    <text evidence="1 4">Belongs to the FGGY kinase family.</text>
</comment>
<dbReference type="InterPro" id="IPR018484">
    <property type="entry name" value="FGGY_N"/>
</dbReference>
<accession>A0A1V4H960</accession>
<dbReference type="InterPro" id="IPR018483">
    <property type="entry name" value="Carb_kinase_FGGY_CS"/>
</dbReference>
<feature type="domain" description="Carbohydrate kinase FGGY N-terminal" evidence="5">
    <location>
        <begin position="23"/>
        <end position="267"/>
    </location>
</feature>
<keyword evidence="3 4" id="KW-0418">Kinase</keyword>
<dbReference type="Gene3D" id="3.30.420.40">
    <property type="match status" value="2"/>
</dbReference>
<evidence type="ECO:0000313" key="7">
    <source>
        <dbReference type="EMBL" id="OPH47698.1"/>
    </source>
</evidence>